<dbReference type="EMBL" id="JAVIJP010000017">
    <property type="protein sequence ID" value="KAL3640595.1"/>
    <property type="molecule type" value="Genomic_DNA"/>
</dbReference>
<keyword evidence="1" id="KW-0472">Membrane</keyword>
<protein>
    <recommendedName>
        <fullName evidence="4">Pectinesterase inhibitor domain-containing protein</fullName>
    </recommendedName>
</protein>
<organism evidence="2 3">
    <name type="scientific">Castilleja foliolosa</name>
    <dbReference type="NCBI Taxonomy" id="1961234"/>
    <lineage>
        <taxon>Eukaryota</taxon>
        <taxon>Viridiplantae</taxon>
        <taxon>Streptophyta</taxon>
        <taxon>Embryophyta</taxon>
        <taxon>Tracheophyta</taxon>
        <taxon>Spermatophyta</taxon>
        <taxon>Magnoliopsida</taxon>
        <taxon>eudicotyledons</taxon>
        <taxon>Gunneridae</taxon>
        <taxon>Pentapetalae</taxon>
        <taxon>asterids</taxon>
        <taxon>lamiids</taxon>
        <taxon>Lamiales</taxon>
        <taxon>Orobanchaceae</taxon>
        <taxon>Pedicularideae</taxon>
        <taxon>Castillejinae</taxon>
        <taxon>Castilleja</taxon>
    </lineage>
</organism>
<reference evidence="3" key="1">
    <citation type="journal article" date="2024" name="IScience">
        <title>Strigolactones Initiate the Formation of Haustorium-like Structures in Castilleja.</title>
        <authorList>
            <person name="Buerger M."/>
            <person name="Peterson D."/>
            <person name="Chory J."/>
        </authorList>
    </citation>
    <scope>NUCLEOTIDE SEQUENCE [LARGE SCALE GENOMIC DNA]</scope>
</reference>
<keyword evidence="1" id="KW-0812">Transmembrane</keyword>
<gene>
    <name evidence="2" type="ORF">CASFOL_015563</name>
</gene>
<feature type="transmembrane region" description="Helical" evidence="1">
    <location>
        <begin position="234"/>
        <end position="253"/>
    </location>
</feature>
<comment type="caution">
    <text evidence="2">The sequence shown here is derived from an EMBL/GenBank/DDBJ whole genome shotgun (WGS) entry which is preliminary data.</text>
</comment>
<sequence length="254" mass="28603">MKSMNDNTLKTTLVQQDPNFSTFRRRNKILILISLFLILTLTVILGALITHVVHTNPRFHDPPVNPAVKALCDAAADTPSCLKAFNPIISVKSRPADPSQILTLSLQTAAKKLENVINVTTGTNNLKNCSSSLRVGLGMIRERLRVDPFVEMKSEERRAEMMNKSIVVKILKSCLDDLRRVEPTAVISEVKAKVQQVMVYVNSSGGFLDPLVLRRIYYDSYVVHTGMIGPEMCVLFGLQLLFMFFLFFSLFRIR</sequence>
<evidence type="ECO:0000313" key="3">
    <source>
        <dbReference type="Proteomes" id="UP001632038"/>
    </source>
</evidence>
<keyword evidence="1" id="KW-1133">Transmembrane helix</keyword>
<evidence type="ECO:0000256" key="1">
    <source>
        <dbReference type="SAM" id="Phobius"/>
    </source>
</evidence>
<keyword evidence="3" id="KW-1185">Reference proteome</keyword>
<dbReference type="AlphaFoldDB" id="A0ABD3DE29"/>
<name>A0ABD3DE29_9LAMI</name>
<dbReference type="Proteomes" id="UP001632038">
    <property type="component" value="Unassembled WGS sequence"/>
</dbReference>
<evidence type="ECO:0008006" key="4">
    <source>
        <dbReference type="Google" id="ProtNLM"/>
    </source>
</evidence>
<accession>A0ABD3DE29</accession>
<feature type="transmembrane region" description="Helical" evidence="1">
    <location>
        <begin position="29"/>
        <end position="53"/>
    </location>
</feature>
<evidence type="ECO:0000313" key="2">
    <source>
        <dbReference type="EMBL" id="KAL3640595.1"/>
    </source>
</evidence>
<proteinExistence type="predicted"/>